<proteinExistence type="inferred from homology"/>
<dbReference type="PANTHER" id="PTHR43114:SF6">
    <property type="entry name" value="ADENINE DEAMINASE"/>
    <property type="match status" value="1"/>
</dbReference>
<name>A0ABN6XCK6_9CELL</name>
<keyword evidence="4" id="KW-0378">Hydrolase</keyword>
<keyword evidence="3" id="KW-0479">Metal-binding</keyword>
<dbReference type="Gene3D" id="3.20.20.140">
    <property type="entry name" value="Metal-dependent hydrolases"/>
    <property type="match status" value="1"/>
</dbReference>
<protein>
    <recommendedName>
        <fullName evidence="6">Adenosine deaminase domain-containing protein</fullName>
    </recommendedName>
</protein>
<evidence type="ECO:0000259" key="6">
    <source>
        <dbReference type="Pfam" id="PF00962"/>
    </source>
</evidence>
<evidence type="ECO:0000256" key="3">
    <source>
        <dbReference type="ARBA" id="ARBA00022723"/>
    </source>
</evidence>
<sequence>MPLTVCPLSNVRLRAVDTLADHPIMTMLERGLVVSINSDDPPYFGGHVDANVAAVQDTFGVDDATLARFARHSFESAFLGDDERERYLAEVDDWLADRFRVGGGAGVISGQTPRAASSR</sequence>
<evidence type="ECO:0000313" key="8">
    <source>
        <dbReference type="Proteomes" id="UP001321475"/>
    </source>
</evidence>
<keyword evidence="5" id="KW-0862">Zinc</keyword>
<dbReference type="InterPro" id="IPR006330">
    <property type="entry name" value="Ado/ade_deaminase"/>
</dbReference>
<dbReference type="InterPro" id="IPR032466">
    <property type="entry name" value="Metal_Hydrolase"/>
</dbReference>
<reference evidence="8" key="1">
    <citation type="journal article" date="2019" name="Int. J. Syst. Evol. Microbiol.">
        <title>The Global Catalogue of Microorganisms (GCM) 10K type strain sequencing project: providing services to taxonomists for standard genome sequencing and annotation.</title>
        <authorList>
            <consortium name="The Broad Institute Genomics Platform"/>
            <consortium name="The Broad Institute Genome Sequencing Center for Infectious Disease"/>
            <person name="Wu L."/>
            <person name="Ma J."/>
        </authorList>
    </citation>
    <scope>NUCLEOTIDE SEQUENCE [LARGE SCALE GENOMIC DNA]</scope>
    <source>
        <strain evidence="8">NBRC 108565</strain>
    </source>
</reference>
<dbReference type="InterPro" id="IPR001365">
    <property type="entry name" value="A_deaminase_dom"/>
</dbReference>
<evidence type="ECO:0000256" key="2">
    <source>
        <dbReference type="ARBA" id="ARBA00006676"/>
    </source>
</evidence>
<dbReference type="SUPFAM" id="SSF51556">
    <property type="entry name" value="Metallo-dependent hydrolases"/>
    <property type="match status" value="1"/>
</dbReference>
<dbReference type="Pfam" id="PF00962">
    <property type="entry name" value="A_deaminase"/>
    <property type="match status" value="1"/>
</dbReference>
<dbReference type="EMBL" id="AP027729">
    <property type="protein sequence ID" value="BDZ42519.1"/>
    <property type="molecule type" value="Genomic_DNA"/>
</dbReference>
<evidence type="ECO:0000256" key="1">
    <source>
        <dbReference type="ARBA" id="ARBA00001947"/>
    </source>
</evidence>
<evidence type="ECO:0000256" key="4">
    <source>
        <dbReference type="ARBA" id="ARBA00022801"/>
    </source>
</evidence>
<gene>
    <name evidence="7" type="ORF">GCM10025865_18180</name>
</gene>
<feature type="domain" description="Adenosine deaminase" evidence="6">
    <location>
        <begin position="1"/>
        <end position="94"/>
    </location>
</feature>
<comment type="similarity">
    <text evidence="2">Belongs to the metallo-dependent hydrolases superfamily. Adenosine and AMP deaminases family.</text>
</comment>
<dbReference type="PROSITE" id="PS00485">
    <property type="entry name" value="A_DEAMINASE"/>
    <property type="match status" value="1"/>
</dbReference>
<dbReference type="Proteomes" id="UP001321475">
    <property type="component" value="Chromosome"/>
</dbReference>
<dbReference type="InterPro" id="IPR006650">
    <property type="entry name" value="A/AMP_deam_AS"/>
</dbReference>
<evidence type="ECO:0000256" key="5">
    <source>
        <dbReference type="ARBA" id="ARBA00022833"/>
    </source>
</evidence>
<accession>A0ABN6XCK6</accession>
<dbReference type="PANTHER" id="PTHR43114">
    <property type="entry name" value="ADENINE DEAMINASE"/>
    <property type="match status" value="1"/>
</dbReference>
<comment type="cofactor">
    <cofactor evidence="1">
        <name>Zn(2+)</name>
        <dbReference type="ChEBI" id="CHEBI:29105"/>
    </cofactor>
</comment>
<organism evidence="7 8">
    <name type="scientific">Paraoerskovia sediminicola</name>
    <dbReference type="NCBI Taxonomy" id="1138587"/>
    <lineage>
        <taxon>Bacteria</taxon>
        <taxon>Bacillati</taxon>
        <taxon>Actinomycetota</taxon>
        <taxon>Actinomycetes</taxon>
        <taxon>Micrococcales</taxon>
        <taxon>Cellulomonadaceae</taxon>
        <taxon>Paraoerskovia</taxon>
    </lineage>
</organism>
<evidence type="ECO:0000313" key="7">
    <source>
        <dbReference type="EMBL" id="BDZ42519.1"/>
    </source>
</evidence>
<keyword evidence="8" id="KW-1185">Reference proteome</keyword>